<dbReference type="GO" id="GO:0016042">
    <property type="term" value="P:lipid catabolic process"/>
    <property type="evidence" value="ECO:0007669"/>
    <property type="project" value="UniProtKB-UniRule"/>
</dbReference>
<feature type="short sequence motif" description="DGA/G" evidence="4">
    <location>
        <begin position="153"/>
        <end position="155"/>
    </location>
</feature>
<keyword evidence="7" id="KW-1185">Reference proteome</keyword>
<feature type="active site" description="Proton acceptor" evidence="4">
    <location>
        <position position="153"/>
    </location>
</feature>
<feature type="domain" description="PNPLA" evidence="5">
    <location>
        <begin position="8"/>
        <end position="166"/>
    </location>
</feature>
<dbReference type="InterPro" id="IPR050301">
    <property type="entry name" value="NTE"/>
</dbReference>
<evidence type="ECO:0000259" key="5">
    <source>
        <dbReference type="PROSITE" id="PS51635"/>
    </source>
</evidence>
<evidence type="ECO:0000313" key="6">
    <source>
        <dbReference type="EMBL" id="QKE27148.1"/>
    </source>
</evidence>
<dbReference type="PANTHER" id="PTHR14226">
    <property type="entry name" value="NEUROPATHY TARGET ESTERASE/SWISS CHEESE D.MELANOGASTER"/>
    <property type="match status" value="1"/>
</dbReference>
<dbReference type="Proteomes" id="UP000502065">
    <property type="component" value="Chromosome"/>
</dbReference>
<protein>
    <submittedName>
        <fullName evidence="6">Patatin-like phospholipase</fullName>
    </submittedName>
</protein>
<dbReference type="RefSeq" id="WP_129095212.1">
    <property type="nucleotide sequence ID" value="NZ_CBCSAE010000009.1"/>
</dbReference>
<dbReference type="KEGG" id="aaqi:AAQM_2451"/>
<dbReference type="Gene3D" id="3.40.1090.10">
    <property type="entry name" value="Cytosolic phospholipase A2 catalytic domain"/>
    <property type="match status" value="1"/>
</dbReference>
<evidence type="ECO:0000256" key="2">
    <source>
        <dbReference type="ARBA" id="ARBA00022963"/>
    </source>
</evidence>
<organism evidence="6 7">
    <name type="scientific">Arcobacter aquimarinus</name>
    <dbReference type="NCBI Taxonomy" id="1315211"/>
    <lineage>
        <taxon>Bacteria</taxon>
        <taxon>Pseudomonadati</taxon>
        <taxon>Campylobacterota</taxon>
        <taxon>Epsilonproteobacteria</taxon>
        <taxon>Campylobacterales</taxon>
        <taxon>Arcobacteraceae</taxon>
        <taxon>Arcobacter</taxon>
    </lineage>
</organism>
<dbReference type="AlphaFoldDB" id="A0AAE7B3Y2"/>
<proteinExistence type="predicted"/>
<dbReference type="PROSITE" id="PS51635">
    <property type="entry name" value="PNPLA"/>
    <property type="match status" value="1"/>
</dbReference>
<dbReference type="PANTHER" id="PTHR14226:SF78">
    <property type="entry name" value="SLR0060 PROTEIN"/>
    <property type="match status" value="1"/>
</dbReference>
<dbReference type="SUPFAM" id="SSF52151">
    <property type="entry name" value="FabD/lysophospholipase-like"/>
    <property type="match status" value="1"/>
</dbReference>
<name>A0AAE7B3Y2_9BACT</name>
<reference evidence="6 7" key="1">
    <citation type="submission" date="2018-07" db="EMBL/GenBank/DDBJ databases">
        <title>Identification of phenol metabolism pathways in Arcobacter.</title>
        <authorList>
            <person name="Miller W.G."/>
            <person name="Yee E."/>
            <person name="Bono J.L."/>
        </authorList>
    </citation>
    <scope>NUCLEOTIDE SEQUENCE [LARGE SCALE GENOMIC DNA]</scope>
    <source>
        <strain evidence="6 7">W63</strain>
    </source>
</reference>
<evidence type="ECO:0000256" key="3">
    <source>
        <dbReference type="ARBA" id="ARBA00023098"/>
    </source>
</evidence>
<evidence type="ECO:0000256" key="1">
    <source>
        <dbReference type="ARBA" id="ARBA00022801"/>
    </source>
</evidence>
<keyword evidence="1 4" id="KW-0378">Hydrolase</keyword>
<dbReference type="Pfam" id="PF01734">
    <property type="entry name" value="Patatin"/>
    <property type="match status" value="1"/>
</dbReference>
<feature type="active site" description="Nucleophile" evidence="4">
    <location>
        <position position="41"/>
    </location>
</feature>
<dbReference type="GO" id="GO:0016787">
    <property type="term" value="F:hydrolase activity"/>
    <property type="evidence" value="ECO:0007669"/>
    <property type="project" value="UniProtKB-UniRule"/>
</dbReference>
<keyword evidence="2 4" id="KW-0442">Lipid degradation</keyword>
<gene>
    <name evidence="6" type="ORF">AAQM_2451</name>
</gene>
<keyword evidence="3 4" id="KW-0443">Lipid metabolism</keyword>
<evidence type="ECO:0000256" key="4">
    <source>
        <dbReference type="PROSITE-ProRule" id="PRU01161"/>
    </source>
</evidence>
<dbReference type="InterPro" id="IPR002641">
    <property type="entry name" value="PNPLA_dom"/>
</dbReference>
<dbReference type="InterPro" id="IPR016035">
    <property type="entry name" value="Acyl_Trfase/lysoPLipase"/>
</dbReference>
<dbReference type="EMBL" id="CP030944">
    <property type="protein sequence ID" value="QKE27148.1"/>
    <property type="molecule type" value="Genomic_DNA"/>
</dbReference>
<evidence type="ECO:0000313" key="7">
    <source>
        <dbReference type="Proteomes" id="UP000502065"/>
    </source>
</evidence>
<comment type="caution">
    <text evidence="4">Lacks conserved residue(s) required for the propagation of feature annotation.</text>
</comment>
<feature type="short sequence motif" description="GXSXG" evidence="4">
    <location>
        <begin position="39"/>
        <end position="43"/>
    </location>
</feature>
<accession>A0AAE7B3Y2</accession>
<sequence>MQLNNIAFALGGGASRGAFHLGVLDFCEEQNIDIKAYSGSSIGAIIAASHASGIKAKEQLKIFSSKDVKQALKFNYFKNGLLKIDTSNKIIKELLPIEKLENIPKPIWVSAYDIKKKQLHYFNSGDTVTLCMASSALIPLFKPVSYEGMYLIDGGLFDNLPIKPLQNKSYDIHTLDLFAKEPKIGTKNKNPIKNIKKLLFKQLHQNHKHSIENTHYYIGTHHIRNFSLFSFKELEECFKLGFKEAQKHFLDIL</sequence>